<evidence type="ECO:0000313" key="5">
    <source>
        <dbReference type="EMBL" id="MBI1622835.1"/>
    </source>
</evidence>
<dbReference type="Proteomes" id="UP000601789">
    <property type="component" value="Unassembled WGS sequence"/>
</dbReference>
<accession>A0ABS0SHP8</accession>
<dbReference type="EMBL" id="JADGMQ010000024">
    <property type="protein sequence ID" value="MBI1622835.1"/>
    <property type="molecule type" value="Genomic_DNA"/>
</dbReference>
<dbReference type="InterPro" id="IPR012712">
    <property type="entry name" value="HpaR/FarR"/>
</dbReference>
<evidence type="ECO:0000256" key="2">
    <source>
        <dbReference type="ARBA" id="ARBA00023125"/>
    </source>
</evidence>
<evidence type="ECO:0000256" key="3">
    <source>
        <dbReference type="ARBA" id="ARBA00023163"/>
    </source>
</evidence>
<evidence type="ECO:0000313" key="6">
    <source>
        <dbReference type="Proteomes" id="UP000601789"/>
    </source>
</evidence>
<evidence type="ECO:0000259" key="4">
    <source>
        <dbReference type="PROSITE" id="PS50995"/>
    </source>
</evidence>
<dbReference type="PRINTS" id="PR00598">
    <property type="entry name" value="HTHMARR"/>
</dbReference>
<sequence length="194" mass="21763">MLAWTRGKGESVTSVKAGVNVKLRSFSRSVPMSLLLARESIMAHFRPALKLFNITEQQWRVLRALASVSEIEVMELAKATSLLAPSLSRILRDMEERGLVIRRQVPDDLRRSLTSISPDGLKLMDAVAPYSESIYQEITDKVGREKMDLLQQLCREVVVSLGELTPENYAGTKLDPEILRIVGDSSRGRPRLDD</sequence>
<dbReference type="SMART" id="SM00347">
    <property type="entry name" value="HTH_MARR"/>
    <property type="match status" value="1"/>
</dbReference>
<dbReference type="InterPro" id="IPR036388">
    <property type="entry name" value="WH-like_DNA-bd_sf"/>
</dbReference>
<feature type="domain" description="HTH marR-type" evidence="4">
    <location>
        <begin position="27"/>
        <end position="159"/>
    </location>
</feature>
<keyword evidence="3" id="KW-0804">Transcription</keyword>
<dbReference type="PANTHER" id="PTHR42756:SF1">
    <property type="entry name" value="TRANSCRIPTIONAL REPRESSOR OF EMRAB OPERON"/>
    <property type="match status" value="1"/>
</dbReference>
<name>A0ABS0SHP8_9HYPH</name>
<dbReference type="PANTHER" id="PTHR42756">
    <property type="entry name" value="TRANSCRIPTIONAL REGULATOR, MARR"/>
    <property type="match status" value="1"/>
</dbReference>
<dbReference type="NCBIfam" id="TIGR02337">
    <property type="entry name" value="HpaR"/>
    <property type="match status" value="1"/>
</dbReference>
<proteinExistence type="predicted"/>
<reference evidence="5 6" key="1">
    <citation type="submission" date="2020-10" db="EMBL/GenBank/DDBJ databases">
        <title>Aquamicrobium zhengzhouensis sp. nov., a exopolysaccharide producing bacterium isolated from farmland soil.</title>
        <authorList>
            <person name="Wang X."/>
        </authorList>
    </citation>
    <scope>NUCLEOTIDE SEQUENCE [LARGE SCALE GENOMIC DNA]</scope>
    <source>
        <strain evidence="6">cd-1</strain>
    </source>
</reference>
<evidence type="ECO:0000256" key="1">
    <source>
        <dbReference type="ARBA" id="ARBA00023015"/>
    </source>
</evidence>
<dbReference type="InterPro" id="IPR000835">
    <property type="entry name" value="HTH_MarR-typ"/>
</dbReference>
<gene>
    <name evidence="5" type="primary">hpaR</name>
    <name evidence="5" type="ORF">IOD40_19470</name>
</gene>
<keyword evidence="6" id="KW-1185">Reference proteome</keyword>
<dbReference type="PROSITE" id="PS50995">
    <property type="entry name" value="HTH_MARR_2"/>
    <property type="match status" value="1"/>
</dbReference>
<protein>
    <submittedName>
        <fullName evidence="5">Homoprotocatechuate degradation operon regulator HpaR</fullName>
    </submittedName>
</protein>
<keyword evidence="1" id="KW-0805">Transcription regulation</keyword>
<dbReference type="SUPFAM" id="SSF46785">
    <property type="entry name" value="Winged helix' DNA-binding domain"/>
    <property type="match status" value="1"/>
</dbReference>
<comment type="caution">
    <text evidence="5">The sequence shown here is derived from an EMBL/GenBank/DDBJ whole genome shotgun (WGS) entry which is preliminary data.</text>
</comment>
<keyword evidence="2" id="KW-0238">DNA-binding</keyword>
<dbReference type="Pfam" id="PF12802">
    <property type="entry name" value="MarR_2"/>
    <property type="match status" value="1"/>
</dbReference>
<dbReference type="InterPro" id="IPR036390">
    <property type="entry name" value="WH_DNA-bd_sf"/>
</dbReference>
<organism evidence="5 6">
    <name type="scientific">Aquamicrobium zhengzhouense</name>
    <dbReference type="NCBI Taxonomy" id="2781738"/>
    <lineage>
        <taxon>Bacteria</taxon>
        <taxon>Pseudomonadati</taxon>
        <taxon>Pseudomonadota</taxon>
        <taxon>Alphaproteobacteria</taxon>
        <taxon>Hyphomicrobiales</taxon>
        <taxon>Phyllobacteriaceae</taxon>
        <taxon>Aquamicrobium</taxon>
    </lineage>
</organism>
<dbReference type="Gene3D" id="1.10.10.10">
    <property type="entry name" value="Winged helix-like DNA-binding domain superfamily/Winged helix DNA-binding domain"/>
    <property type="match status" value="1"/>
</dbReference>